<proteinExistence type="predicted"/>
<dbReference type="InterPro" id="IPR045865">
    <property type="entry name" value="ACT-like_dom_sf"/>
</dbReference>
<protein>
    <recommendedName>
        <fullName evidence="2">CopG family transcriptional regulator</fullName>
    </recommendedName>
</protein>
<organism evidence="1">
    <name type="scientific">uncultured spirochete</name>
    <dbReference type="NCBI Taxonomy" id="156406"/>
    <lineage>
        <taxon>Bacteria</taxon>
        <taxon>Pseudomonadati</taxon>
        <taxon>Spirochaetota</taxon>
        <taxon>Spirochaetia</taxon>
        <taxon>Spirochaetales</taxon>
        <taxon>environmental samples</taxon>
    </lineage>
</organism>
<name>A0A3P3XJ82_9SPIR</name>
<reference evidence="1" key="1">
    <citation type="submission" date="2017-02" db="EMBL/GenBank/DDBJ databases">
        <authorList>
            <person name="Regsiter A."/>
            <person name="William W."/>
        </authorList>
    </citation>
    <scope>NUCLEOTIDE SEQUENCE</scope>
    <source>
        <strain evidence="1">Bib</strain>
    </source>
</reference>
<accession>A0A3P3XJ82</accession>
<dbReference type="SUPFAM" id="SSF55021">
    <property type="entry name" value="ACT-like"/>
    <property type="match status" value="1"/>
</dbReference>
<dbReference type="EMBL" id="FWDM01000022">
    <property type="protein sequence ID" value="SLM13452.1"/>
    <property type="molecule type" value="Genomic_DNA"/>
</dbReference>
<gene>
    <name evidence="1" type="ORF">SPIROBIBN47_290073</name>
</gene>
<sequence length="95" mass="10242">MEKRIGVVAILIEGRDNIPAINSILSNHSDIINGRMGLPFKDRGVQIISLIVEGNPDQINALTGPLGRLKGVQVKSILTRAIGDDADAHRDTNFS</sequence>
<dbReference type="AlphaFoldDB" id="A0A3P3XJ82"/>
<dbReference type="Pfam" id="PF21699">
    <property type="entry name" value="TM1266-like"/>
    <property type="match status" value="1"/>
</dbReference>
<dbReference type="NCBIfam" id="TIGR03959">
    <property type="entry name" value="hyd_TM1266"/>
    <property type="match status" value="1"/>
</dbReference>
<dbReference type="Gene3D" id="3.30.70.1150">
    <property type="entry name" value="ACT-like. Chain A, domain 2"/>
    <property type="match status" value="1"/>
</dbReference>
<dbReference type="InterPro" id="IPR027271">
    <property type="entry name" value="Acetolactate_synth/TF_NikR_C"/>
</dbReference>
<dbReference type="InterPro" id="IPR023860">
    <property type="entry name" value="FeFe-hyd_TM1266"/>
</dbReference>
<evidence type="ECO:0000313" key="1">
    <source>
        <dbReference type="EMBL" id="SLM13452.1"/>
    </source>
</evidence>
<evidence type="ECO:0008006" key="2">
    <source>
        <dbReference type="Google" id="ProtNLM"/>
    </source>
</evidence>